<keyword evidence="1" id="KW-1133">Transmembrane helix</keyword>
<protein>
    <recommendedName>
        <fullName evidence="2">RING-type domain-containing protein</fullName>
    </recommendedName>
</protein>
<dbReference type="InterPro" id="IPR013083">
    <property type="entry name" value="Znf_RING/FYVE/PHD"/>
</dbReference>
<dbReference type="SUPFAM" id="SSF57850">
    <property type="entry name" value="RING/U-box"/>
    <property type="match status" value="1"/>
</dbReference>
<dbReference type="PROSITE" id="PS50089">
    <property type="entry name" value="ZF_RING_2"/>
    <property type="match status" value="1"/>
</dbReference>
<reference evidence="3" key="1">
    <citation type="journal article" date="2020" name="Nature">
        <title>Giant virus diversity and host interactions through global metagenomics.</title>
        <authorList>
            <person name="Schulz F."/>
            <person name="Roux S."/>
            <person name="Paez-Espino D."/>
            <person name="Jungbluth S."/>
            <person name="Walsh D.A."/>
            <person name="Denef V.J."/>
            <person name="McMahon K.D."/>
            <person name="Konstantinidis K.T."/>
            <person name="Eloe-Fadrosh E.A."/>
            <person name="Kyrpides N.C."/>
            <person name="Woyke T."/>
        </authorList>
    </citation>
    <scope>NUCLEOTIDE SEQUENCE</scope>
    <source>
        <strain evidence="3">GVMAG-M-3300020169-51</strain>
    </source>
</reference>
<dbReference type="AlphaFoldDB" id="A0A6C0BZ00"/>
<keyword evidence="1" id="KW-0812">Transmembrane</keyword>
<evidence type="ECO:0000313" key="3">
    <source>
        <dbReference type="EMBL" id="QHS97340.1"/>
    </source>
</evidence>
<feature type="transmembrane region" description="Helical" evidence="1">
    <location>
        <begin position="87"/>
        <end position="105"/>
    </location>
</feature>
<organism evidence="3">
    <name type="scientific">viral metagenome</name>
    <dbReference type="NCBI Taxonomy" id="1070528"/>
    <lineage>
        <taxon>unclassified sequences</taxon>
        <taxon>metagenomes</taxon>
        <taxon>organismal metagenomes</taxon>
    </lineage>
</organism>
<feature type="domain" description="RING-type" evidence="2">
    <location>
        <begin position="4"/>
        <end position="48"/>
    </location>
</feature>
<dbReference type="Gene3D" id="3.30.40.10">
    <property type="entry name" value="Zinc/RING finger domain, C3HC4 (zinc finger)"/>
    <property type="match status" value="1"/>
</dbReference>
<proteinExistence type="predicted"/>
<keyword evidence="1" id="KW-0472">Membrane</keyword>
<dbReference type="Pfam" id="PF13639">
    <property type="entry name" value="zf-RING_2"/>
    <property type="match status" value="1"/>
</dbReference>
<evidence type="ECO:0000259" key="2">
    <source>
        <dbReference type="PROSITE" id="PS50089"/>
    </source>
</evidence>
<accession>A0A6C0BZ00</accession>
<dbReference type="InterPro" id="IPR001841">
    <property type="entry name" value="Znf_RING"/>
</dbReference>
<name>A0A6C0BZ00_9ZZZZ</name>
<evidence type="ECO:0000256" key="1">
    <source>
        <dbReference type="SAM" id="Phobius"/>
    </source>
</evidence>
<sequence length="114" mass="13732">MKECIICYNAVKKNEKSNLNLICECRYVVHNKCYKKWYEQKKSCIICREFAYPPGFRGQQQLLRDICYERRQGNITLTVRRNVEPRIISFMKAIIIVIIIYYVFLKEKGRNIDL</sequence>
<dbReference type="EMBL" id="MN739293">
    <property type="protein sequence ID" value="QHS97340.1"/>
    <property type="molecule type" value="Genomic_DNA"/>
</dbReference>